<gene>
    <name evidence="2" type="ORF">Sjap_006697</name>
</gene>
<dbReference type="Pfam" id="PF15365">
    <property type="entry name" value="PNRC"/>
    <property type="match status" value="1"/>
</dbReference>
<evidence type="ECO:0000313" key="2">
    <source>
        <dbReference type="EMBL" id="KAK9146794.1"/>
    </source>
</evidence>
<reference evidence="2 3" key="1">
    <citation type="submission" date="2024-01" db="EMBL/GenBank/DDBJ databases">
        <title>Genome assemblies of Stephania.</title>
        <authorList>
            <person name="Yang L."/>
        </authorList>
    </citation>
    <scope>NUCLEOTIDE SEQUENCE [LARGE SCALE GENOMIC DNA]</scope>
    <source>
        <strain evidence="2">QJT</strain>
        <tissue evidence="2">Leaf</tissue>
    </source>
</reference>
<feature type="region of interest" description="Disordered" evidence="1">
    <location>
        <begin position="22"/>
        <end position="48"/>
    </location>
</feature>
<evidence type="ECO:0000313" key="3">
    <source>
        <dbReference type="Proteomes" id="UP001417504"/>
    </source>
</evidence>
<accession>A0AAP0K864</accession>
<dbReference type="PANTHER" id="PTHR33670">
    <property type="entry name" value="SPLICING FACTOR, PROLINE- AND GLUTAMINE-RICH-LIKE"/>
    <property type="match status" value="1"/>
</dbReference>
<proteinExistence type="predicted"/>
<dbReference type="EMBL" id="JBBNAE010000002">
    <property type="protein sequence ID" value="KAK9146794.1"/>
    <property type="molecule type" value="Genomic_DNA"/>
</dbReference>
<sequence length="151" mass="16685">MGTEILNPQDCLTERARIIGGGGGSRCRSHRKRGTQSGFSKNTTTITTNNNNSIDNNLVLRQVVILKRGESLDLKRKTENSVKRTVSDSIPKQIRVRDRTSSGDEYAGAAFFLSPSPRALPLPSFSKKMQTAESAVHDSATKDLRRLLRLD</sequence>
<organism evidence="2 3">
    <name type="scientific">Stephania japonica</name>
    <dbReference type="NCBI Taxonomy" id="461633"/>
    <lineage>
        <taxon>Eukaryota</taxon>
        <taxon>Viridiplantae</taxon>
        <taxon>Streptophyta</taxon>
        <taxon>Embryophyta</taxon>
        <taxon>Tracheophyta</taxon>
        <taxon>Spermatophyta</taxon>
        <taxon>Magnoliopsida</taxon>
        <taxon>Ranunculales</taxon>
        <taxon>Menispermaceae</taxon>
        <taxon>Menispermoideae</taxon>
        <taxon>Cissampelideae</taxon>
        <taxon>Stephania</taxon>
    </lineage>
</organism>
<dbReference type="GO" id="GO:0016071">
    <property type="term" value="P:mRNA metabolic process"/>
    <property type="evidence" value="ECO:0007669"/>
    <property type="project" value="UniProtKB-ARBA"/>
</dbReference>
<protein>
    <submittedName>
        <fullName evidence="2">Uncharacterized protein</fullName>
    </submittedName>
</protein>
<evidence type="ECO:0000256" key="1">
    <source>
        <dbReference type="SAM" id="MobiDB-lite"/>
    </source>
</evidence>
<keyword evidence="3" id="KW-1185">Reference proteome</keyword>
<comment type="caution">
    <text evidence="2">The sequence shown here is derived from an EMBL/GenBank/DDBJ whole genome shotgun (WGS) entry which is preliminary data.</text>
</comment>
<name>A0AAP0K864_9MAGN</name>
<dbReference type="InterPro" id="IPR028322">
    <property type="entry name" value="PNRC-like_rgn"/>
</dbReference>
<dbReference type="AlphaFoldDB" id="A0AAP0K864"/>
<dbReference type="PANTHER" id="PTHR33670:SF1">
    <property type="entry name" value="OS09G0416300 PROTEIN"/>
    <property type="match status" value="1"/>
</dbReference>
<dbReference type="Proteomes" id="UP001417504">
    <property type="component" value="Unassembled WGS sequence"/>
</dbReference>